<gene>
    <name evidence="2" type="ORF">MNBD_NITROSPINAE02-1883</name>
</gene>
<name>A0A3B1CFD3_9ZZZZ</name>
<keyword evidence="1" id="KW-0812">Transmembrane</keyword>
<proteinExistence type="predicted"/>
<accession>A0A3B1CFD3</accession>
<dbReference type="Pfam" id="PF09912">
    <property type="entry name" value="DUF2141"/>
    <property type="match status" value="1"/>
</dbReference>
<organism evidence="2">
    <name type="scientific">hydrothermal vent metagenome</name>
    <dbReference type="NCBI Taxonomy" id="652676"/>
    <lineage>
        <taxon>unclassified sequences</taxon>
        <taxon>metagenomes</taxon>
        <taxon>ecological metagenomes</taxon>
    </lineage>
</organism>
<keyword evidence="1" id="KW-1133">Transmembrane helix</keyword>
<protein>
    <recommendedName>
        <fullName evidence="3">DUF2141 domain-containing protein</fullName>
    </recommendedName>
</protein>
<dbReference type="EMBL" id="UOGE01000078">
    <property type="protein sequence ID" value="VAX22658.1"/>
    <property type="molecule type" value="Genomic_DNA"/>
</dbReference>
<feature type="transmembrane region" description="Helical" evidence="1">
    <location>
        <begin position="12"/>
        <end position="29"/>
    </location>
</feature>
<keyword evidence="1" id="KW-0472">Membrane</keyword>
<dbReference type="AlphaFoldDB" id="A0A3B1CFD3"/>
<evidence type="ECO:0000256" key="1">
    <source>
        <dbReference type="SAM" id="Phobius"/>
    </source>
</evidence>
<evidence type="ECO:0000313" key="2">
    <source>
        <dbReference type="EMBL" id="VAX22658.1"/>
    </source>
</evidence>
<dbReference type="InterPro" id="IPR018673">
    <property type="entry name" value="DUF2141"/>
</dbReference>
<reference evidence="2" key="1">
    <citation type="submission" date="2018-06" db="EMBL/GenBank/DDBJ databases">
        <authorList>
            <person name="Zhirakovskaya E."/>
        </authorList>
    </citation>
    <scope>NUCLEOTIDE SEQUENCE</scope>
</reference>
<evidence type="ECO:0008006" key="3">
    <source>
        <dbReference type="Google" id="ProtNLM"/>
    </source>
</evidence>
<sequence>MKTDILKAGRRYFPLLLFVGFSFFIPAGIATGQSAGAIIVKAGVFRSDIGPVMIGLYKDPKKFKLKTGPYAVGIADIIDGRIELAFEEIPYGVYALKFYHDRNENSRIDDNIFGFPTEQFGFSNNACATWGHPGFDKAKFTLDRAELVLEIKVQG</sequence>